<evidence type="ECO:0000313" key="2">
    <source>
        <dbReference type="EMBL" id="SVB47358.1"/>
    </source>
</evidence>
<evidence type="ECO:0000256" key="1">
    <source>
        <dbReference type="ARBA" id="ARBA00022679"/>
    </source>
</evidence>
<proteinExistence type="predicted"/>
<name>A0A382E9J9_9ZZZZ</name>
<protein>
    <recommendedName>
        <fullName evidence="3">Formyl-CoA transferase</fullName>
    </recommendedName>
</protein>
<gene>
    <name evidence="2" type="ORF">METZ01_LOCUS200212</name>
</gene>
<dbReference type="SUPFAM" id="SSF89796">
    <property type="entry name" value="CoA-transferase family III (CaiB/BaiF)"/>
    <property type="match status" value="1"/>
</dbReference>
<dbReference type="PANTHER" id="PTHR48207">
    <property type="entry name" value="SUCCINATE--HYDROXYMETHYLGLUTARATE COA-TRANSFERASE"/>
    <property type="match status" value="1"/>
</dbReference>
<dbReference type="EMBL" id="UINC01043389">
    <property type="protein sequence ID" value="SVB47358.1"/>
    <property type="molecule type" value="Genomic_DNA"/>
</dbReference>
<dbReference type="InterPro" id="IPR023606">
    <property type="entry name" value="CoA-Trfase_III_dom_1_sf"/>
</dbReference>
<dbReference type="InterPro" id="IPR050483">
    <property type="entry name" value="CoA-transferase_III_domain"/>
</dbReference>
<evidence type="ECO:0008006" key="3">
    <source>
        <dbReference type="Google" id="ProtNLM"/>
    </source>
</evidence>
<dbReference type="GO" id="GO:0008410">
    <property type="term" value="F:CoA-transferase activity"/>
    <property type="evidence" value="ECO:0007669"/>
    <property type="project" value="TreeGrafter"/>
</dbReference>
<sequence length="382" mass="42036">MPGPLDGIRILDFTRYQQGPFATVLLSDLGADVLKVEEPKNGDLGRSLGRQSDGFCAYFEAHNRNKRSLTVDLRTDEGREIILKLVSEFDIVTDNFRPDVMKRLGLGHDDLKAINPKIITASASGFGSEGPRVSEPSFDCIGQAMGGMMIAQGGGPEETPIQLVAGFADQVGAMIFALGICSAVVARERQGIGQHIDCSLLGSQLAMQSFPITGFLRNREQRSSPQRLSPTFTYYPCADGLYLVVGILDPKWWADFCTAIDRDDLAVDERFNTPKARNVNNKELVSELDATFLQKKRDDWLSILNQADIPCGPVNDYEAMSREPQVLENKYITSLEHPSLGDLEVVGTPIHLSETPAGPQICAPELGQHTEEILLDFGYSWE</sequence>
<dbReference type="Gene3D" id="3.40.50.10540">
    <property type="entry name" value="Crotonobetainyl-coa:carnitine coa-transferase, domain 1"/>
    <property type="match status" value="1"/>
</dbReference>
<dbReference type="PANTHER" id="PTHR48207:SF3">
    <property type="entry name" value="SUCCINATE--HYDROXYMETHYLGLUTARATE COA-TRANSFERASE"/>
    <property type="match status" value="1"/>
</dbReference>
<dbReference type="Pfam" id="PF02515">
    <property type="entry name" value="CoA_transf_3"/>
    <property type="match status" value="1"/>
</dbReference>
<dbReference type="AlphaFoldDB" id="A0A382E9J9"/>
<accession>A0A382E9J9</accession>
<dbReference type="Gene3D" id="3.30.1540.10">
    <property type="entry name" value="formyl-coa transferase, domain 3"/>
    <property type="match status" value="1"/>
</dbReference>
<feature type="non-terminal residue" evidence="2">
    <location>
        <position position="382"/>
    </location>
</feature>
<keyword evidence="1" id="KW-0808">Transferase</keyword>
<dbReference type="InterPro" id="IPR044855">
    <property type="entry name" value="CoA-Trfase_III_dom3_sf"/>
</dbReference>
<dbReference type="InterPro" id="IPR003673">
    <property type="entry name" value="CoA-Trfase_fam_III"/>
</dbReference>
<organism evidence="2">
    <name type="scientific">marine metagenome</name>
    <dbReference type="NCBI Taxonomy" id="408172"/>
    <lineage>
        <taxon>unclassified sequences</taxon>
        <taxon>metagenomes</taxon>
        <taxon>ecological metagenomes</taxon>
    </lineage>
</organism>
<reference evidence="2" key="1">
    <citation type="submission" date="2018-05" db="EMBL/GenBank/DDBJ databases">
        <authorList>
            <person name="Lanie J.A."/>
            <person name="Ng W.-L."/>
            <person name="Kazmierczak K.M."/>
            <person name="Andrzejewski T.M."/>
            <person name="Davidsen T.M."/>
            <person name="Wayne K.J."/>
            <person name="Tettelin H."/>
            <person name="Glass J.I."/>
            <person name="Rusch D."/>
            <person name="Podicherti R."/>
            <person name="Tsui H.-C.T."/>
            <person name="Winkler M.E."/>
        </authorList>
    </citation>
    <scope>NUCLEOTIDE SEQUENCE</scope>
</reference>